<feature type="domain" description="Glutaredoxin" evidence="1">
    <location>
        <begin position="39"/>
        <end position="98"/>
    </location>
</feature>
<dbReference type="InterPro" id="IPR036249">
    <property type="entry name" value="Thioredoxin-like_sf"/>
</dbReference>
<dbReference type="GO" id="GO:0009055">
    <property type="term" value="F:electron transfer activity"/>
    <property type="evidence" value="ECO:0007669"/>
    <property type="project" value="TreeGrafter"/>
</dbReference>
<evidence type="ECO:0000313" key="3">
    <source>
        <dbReference type="Proteomes" id="UP000075683"/>
    </source>
</evidence>
<comment type="caution">
    <text evidence="2">The sequence shown here is derived from an EMBL/GenBank/DDBJ whole genome shotgun (WGS) entry which is preliminary data.</text>
</comment>
<proteinExistence type="predicted"/>
<sequence>MKMMIIEPPSFRHPPGCQLTAFGTNHKSIHGRFVKMNKVTVYTTTHCPYCMMLKKFLKEQDIPFTEVNLDKNPSMIAKLVNTTGQLGVPQTEVNGRWIIGYDPTRILEALK</sequence>
<gene>
    <name evidence="2" type="ORF">B4135_1121</name>
</gene>
<dbReference type="AlphaFoldDB" id="A0A150ME15"/>
<dbReference type="Gene3D" id="3.40.30.10">
    <property type="entry name" value="Glutaredoxin"/>
    <property type="match status" value="1"/>
</dbReference>
<dbReference type="InterPro" id="IPR051548">
    <property type="entry name" value="Grx-like_ET"/>
</dbReference>
<dbReference type="GO" id="GO:0045454">
    <property type="term" value="P:cell redox homeostasis"/>
    <property type="evidence" value="ECO:0007669"/>
    <property type="project" value="TreeGrafter"/>
</dbReference>
<dbReference type="InterPro" id="IPR002109">
    <property type="entry name" value="Glutaredoxin"/>
</dbReference>
<dbReference type="CDD" id="cd02976">
    <property type="entry name" value="NrdH"/>
    <property type="match status" value="1"/>
</dbReference>
<organism evidence="2 3">
    <name type="scientific">Caldibacillus debilis</name>
    <dbReference type="NCBI Taxonomy" id="301148"/>
    <lineage>
        <taxon>Bacteria</taxon>
        <taxon>Bacillati</taxon>
        <taxon>Bacillota</taxon>
        <taxon>Bacilli</taxon>
        <taxon>Bacillales</taxon>
        <taxon>Bacillaceae</taxon>
        <taxon>Caldibacillus</taxon>
    </lineage>
</organism>
<dbReference type="PROSITE" id="PS51354">
    <property type="entry name" value="GLUTAREDOXIN_2"/>
    <property type="match status" value="1"/>
</dbReference>
<dbReference type="Pfam" id="PF00462">
    <property type="entry name" value="Glutaredoxin"/>
    <property type="match status" value="1"/>
</dbReference>
<accession>A0A150ME15</accession>
<dbReference type="EMBL" id="LQYT01000009">
    <property type="protein sequence ID" value="KYD22638.1"/>
    <property type="molecule type" value="Genomic_DNA"/>
</dbReference>
<dbReference type="PANTHER" id="PTHR34386">
    <property type="entry name" value="GLUTAREDOXIN"/>
    <property type="match status" value="1"/>
</dbReference>
<evidence type="ECO:0000259" key="1">
    <source>
        <dbReference type="Pfam" id="PF00462"/>
    </source>
</evidence>
<dbReference type="PANTHER" id="PTHR34386:SF1">
    <property type="entry name" value="GLUTAREDOXIN-LIKE PROTEIN NRDH"/>
    <property type="match status" value="1"/>
</dbReference>
<protein>
    <recommendedName>
        <fullName evidence="1">Glutaredoxin domain-containing protein</fullName>
    </recommendedName>
</protein>
<reference evidence="2 3" key="1">
    <citation type="submission" date="2016-01" db="EMBL/GenBank/DDBJ databases">
        <title>Draft Genome Sequences of Seven Thermophilic Sporeformers Isolated from Foods.</title>
        <authorList>
            <person name="Berendsen E.M."/>
            <person name="Wells-Bennik M.H."/>
            <person name="Krawcyk A.O."/>
            <person name="De Jong A."/>
            <person name="Holsappel S."/>
            <person name="Eijlander R.T."/>
            <person name="Kuipers O.P."/>
        </authorList>
    </citation>
    <scope>NUCLEOTIDE SEQUENCE [LARGE SCALE GENOMIC DNA]</scope>
    <source>
        <strain evidence="2 3">B4135</strain>
    </source>
</reference>
<name>A0A150ME15_9BACI</name>
<dbReference type="STRING" id="301148.B4135_1121"/>
<evidence type="ECO:0000313" key="2">
    <source>
        <dbReference type="EMBL" id="KYD22638.1"/>
    </source>
</evidence>
<dbReference type="Proteomes" id="UP000075683">
    <property type="component" value="Unassembled WGS sequence"/>
</dbReference>
<dbReference type="SUPFAM" id="SSF52833">
    <property type="entry name" value="Thioredoxin-like"/>
    <property type="match status" value="1"/>
</dbReference>